<evidence type="ECO:0000313" key="1">
    <source>
        <dbReference type="EMBL" id="KAF2741076.1"/>
    </source>
</evidence>
<dbReference type="EMBL" id="ML996098">
    <property type="protein sequence ID" value="KAF2741076.1"/>
    <property type="molecule type" value="Genomic_DNA"/>
</dbReference>
<dbReference type="AlphaFoldDB" id="A0A9P4V8Y1"/>
<proteinExistence type="predicted"/>
<sequence>MFERHQGLWHPRDSSLAKDSDALQADCRSGRSQRRLIEVFNFHREQMATLMVDVGRLAQFPPTSPITALSPTPFSPLACVAVRWWLDDRVRLARPSPCYSLCLLTFNNHKRRAILHARDGSLAYTVSDSLAADDMDDNLFTDILT</sequence>
<gene>
    <name evidence="1" type="ORF">EJ04DRAFT_113344</name>
</gene>
<protein>
    <submittedName>
        <fullName evidence="1">Uncharacterized protein</fullName>
    </submittedName>
</protein>
<accession>A0A9P4V8Y1</accession>
<comment type="caution">
    <text evidence="1">The sequence shown here is derived from an EMBL/GenBank/DDBJ whole genome shotgun (WGS) entry which is preliminary data.</text>
</comment>
<dbReference type="Proteomes" id="UP000799444">
    <property type="component" value="Unassembled WGS sequence"/>
</dbReference>
<keyword evidence="2" id="KW-1185">Reference proteome</keyword>
<reference evidence="1" key="1">
    <citation type="journal article" date="2020" name="Stud. Mycol.">
        <title>101 Dothideomycetes genomes: a test case for predicting lifestyles and emergence of pathogens.</title>
        <authorList>
            <person name="Haridas S."/>
            <person name="Albert R."/>
            <person name="Binder M."/>
            <person name="Bloem J."/>
            <person name="Labutti K."/>
            <person name="Salamov A."/>
            <person name="Andreopoulos B."/>
            <person name="Baker S."/>
            <person name="Barry K."/>
            <person name="Bills G."/>
            <person name="Bluhm B."/>
            <person name="Cannon C."/>
            <person name="Castanera R."/>
            <person name="Culley D."/>
            <person name="Daum C."/>
            <person name="Ezra D."/>
            <person name="Gonzalez J."/>
            <person name="Henrissat B."/>
            <person name="Kuo A."/>
            <person name="Liang C."/>
            <person name="Lipzen A."/>
            <person name="Lutzoni F."/>
            <person name="Magnuson J."/>
            <person name="Mondo S."/>
            <person name="Nolan M."/>
            <person name="Ohm R."/>
            <person name="Pangilinan J."/>
            <person name="Park H.-J."/>
            <person name="Ramirez L."/>
            <person name="Alfaro M."/>
            <person name="Sun H."/>
            <person name="Tritt A."/>
            <person name="Yoshinaga Y."/>
            <person name="Zwiers L.-H."/>
            <person name="Turgeon B."/>
            <person name="Goodwin S."/>
            <person name="Spatafora J."/>
            <person name="Crous P."/>
            <person name="Grigoriev I."/>
        </authorList>
    </citation>
    <scope>NUCLEOTIDE SEQUENCE</scope>
    <source>
        <strain evidence="1">CBS 125425</strain>
    </source>
</reference>
<name>A0A9P4V8Y1_9PLEO</name>
<organism evidence="1 2">
    <name type="scientific">Polyplosphaeria fusca</name>
    <dbReference type="NCBI Taxonomy" id="682080"/>
    <lineage>
        <taxon>Eukaryota</taxon>
        <taxon>Fungi</taxon>
        <taxon>Dikarya</taxon>
        <taxon>Ascomycota</taxon>
        <taxon>Pezizomycotina</taxon>
        <taxon>Dothideomycetes</taxon>
        <taxon>Pleosporomycetidae</taxon>
        <taxon>Pleosporales</taxon>
        <taxon>Tetraplosphaeriaceae</taxon>
        <taxon>Polyplosphaeria</taxon>
    </lineage>
</organism>
<evidence type="ECO:0000313" key="2">
    <source>
        <dbReference type="Proteomes" id="UP000799444"/>
    </source>
</evidence>